<dbReference type="EMBL" id="CP014227">
    <property type="protein sequence ID" value="AMD84536.1"/>
    <property type="molecule type" value="Genomic_DNA"/>
</dbReference>
<evidence type="ECO:0000256" key="7">
    <source>
        <dbReference type="PROSITE-ProRule" id="PRU01360"/>
    </source>
</evidence>
<keyword evidence="2 7" id="KW-0813">Transport</keyword>
<dbReference type="NCBIfam" id="TIGR04056">
    <property type="entry name" value="OMP_RagA_SusC"/>
    <property type="match status" value="1"/>
</dbReference>
<dbReference type="SUPFAM" id="SSF49464">
    <property type="entry name" value="Carboxypeptidase regulatory domain-like"/>
    <property type="match status" value="1"/>
</dbReference>
<keyword evidence="5 7" id="KW-0472">Membrane</keyword>
<feature type="domain" description="TonB-dependent receptor plug" evidence="9">
    <location>
        <begin position="118"/>
        <end position="222"/>
    </location>
</feature>
<dbReference type="InterPro" id="IPR023997">
    <property type="entry name" value="TonB-dep_OMP_SusC/RagA_CS"/>
</dbReference>
<dbReference type="Proteomes" id="UP000215539">
    <property type="component" value="Chromosome 1"/>
</dbReference>
<dbReference type="RefSeq" id="WP_066428115.1">
    <property type="nucleotide sequence ID" value="NZ_CP014227.1"/>
</dbReference>
<dbReference type="PROSITE" id="PS52016">
    <property type="entry name" value="TONB_DEPENDENT_REC_3"/>
    <property type="match status" value="1"/>
</dbReference>
<evidence type="ECO:0000256" key="3">
    <source>
        <dbReference type="ARBA" id="ARBA00022452"/>
    </source>
</evidence>
<evidence type="ECO:0000313" key="11">
    <source>
        <dbReference type="EMBL" id="SNV09515.1"/>
    </source>
</evidence>
<proteinExistence type="inferred from homology"/>
<keyword evidence="3 7" id="KW-1134">Transmembrane beta strand</keyword>
<evidence type="ECO:0000256" key="2">
    <source>
        <dbReference type="ARBA" id="ARBA00022448"/>
    </source>
</evidence>
<evidence type="ECO:0000256" key="1">
    <source>
        <dbReference type="ARBA" id="ARBA00004571"/>
    </source>
</evidence>
<dbReference type="Gene3D" id="2.170.130.10">
    <property type="entry name" value="TonB-dependent receptor, plug domain"/>
    <property type="match status" value="1"/>
</dbReference>
<dbReference type="InterPro" id="IPR039426">
    <property type="entry name" value="TonB-dep_rcpt-like"/>
</dbReference>
<keyword evidence="11" id="KW-0675">Receptor</keyword>
<evidence type="ECO:0000256" key="6">
    <source>
        <dbReference type="ARBA" id="ARBA00023237"/>
    </source>
</evidence>
<protein>
    <submittedName>
        <fullName evidence="11">Outer membrane cobalamin receptor protein</fullName>
    </submittedName>
    <submittedName>
        <fullName evidence="10">SusC/RagA family TonB-linked outer membrane protein</fullName>
    </submittedName>
</protein>
<dbReference type="Pfam" id="PF13715">
    <property type="entry name" value="CarbopepD_reg_2"/>
    <property type="match status" value="1"/>
</dbReference>
<dbReference type="InterPro" id="IPR008969">
    <property type="entry name" value="CarboxyPept-like_regulatory"/>
</dbReference>
<dbReference type="Pfam" id="PF07715">
    <property type="entry name" value="Plug"/>
    <property type="match status" value="1"/>
</dbReference>
<keyword evidence="8" id="KW-0732">Signal</keyword>
<keyword evidence="12" id="KW-1185">Reference proteome</keyword>
<comment type="subcellular location">
    <subcellularLocation>
        <location evidence="1 7">Cell outer membrane</location>
        <topology evidence="1 7">Multi-pass membrane protein</topology>
    </subcellularLocation>
</comment>
<evidence type="ECO:0000313" key="10">
    <source>
        <dbReference type="EMBL" id="AMD84536.1"/>
    </source>
</evidence>
<dbReference type="Proteomes" id="UP000065822">
    <property type="component" value="Chromosome"/>
</dbReference>
<dbReference type="InterPro" id="IPR037066">
    <property type="entry name" value="Plug_dom_sf"/>
</dbReference>
<gene>
    <name evidence="10" type="ORF">AXF12_02765</name>
    <name evidence="11" type="ORF">SAMEA44541418_01188</name>
</gene>
<evidence type="ECO:0000259" key="9">
    <source>
        <dbReference type="Pfam" id="PF07715"/>
    </source>
</evidence>
<evidence type="ECO:0000256" key="4">
    <source>
        <dbReference type="ARBA" id="ARBA00022692"/>
    </source>
</evidence>
<dbReference type="InterPro" id="IPR012910">
    <property type="entry name" value="Plug_dom"/>
</dbReference>
<reference evidence="11 13" key="2">
    <citation type="submission" date="2017-06" db="EMBL/GenBank/DDBJ databases">
        <authorList>
            <consortium name="Pathogen Informatics"/>
        </authorList>
    </citation>
    <scope>NUCLEOTIDE SEQUENCE [LARGE SCALE GENOMIC DNA]</scope>
    <source>
        <strain evidence="11 13">NCTC12947</strain>
    </source>
</reference>
<dbReference type="InterPro" id="IPR036942">
    <property type="entry name" value="Beta-barrel_TonB_sf"/>
</dbReference>
<dbReference type="KEGG" id="chg:AXF12_02765"/>
<dbReference type="NCBIfam" id="TIGR04057">
    <property type="entry name" value="SusC_RagA_signa"/>
    <property type="match status" value="1"/>
</dbReference>
<dbReference type="Gene3D" id="2.60.40.1120">
    <property type="entry name" value="Carboxypeptidase-like, regulatory domain"/>
    <property type="match status" value="1"/>
</dbReference>
<name>A0AAX2GZK0_9FLAO</name>
<dbReference type="Gene3D" id="2.40.170.20">
    <property type="entry name" value="TonB-dependent receptor, beta-barrel domain"/>
    <property type="match status" value="1"/>
</dbReference>
<evidence type="ECO:0000313" key="12">
    <source>
        <dbReference type="Proteomes" id="UP000065822"/>
    </source>
</evidence>
<dbReference type="SUPFAM" id="SSF56935">
    <property type="entry name" value="Porins"/>
    <property type="match status" value="1"/>
</dbReference>
<reference evidence="10 12" key="1">
    <citation type="submission" date="2016-02" db="EMBL/GenBank/DDBJ databases">
        <authorList>
            <person name="Holder M.E."/>
            <person name="Ajami N.J."/>
            <person name="Petrosino J.F."/>
        </authorList>
    </citation>
    <scope>NUCLEOTIDE SEQUENCE [LARGE SCALE GENOMIC DNA]</scope>
    <source>
        <strain evidence="10 12">CCUG 32990</strain>
    </source>
</reference>
<feature type="signal peptide" evidence="8">
    <location>
        <begin position="1"/>
        <end position="23"/>
    </location>
</feature>
<dbReference type="AlphaFoldDB" id="A0AAX2GZK0"/>
<dbReference type="FunFam" id="2.170.130.10:FF:000009">
    <property type="entry name" value="SusC/RagA family TonB-linked outer membrane protein"/>
    <property type="match status" value="1"/>
</dbReference>
<evidence type="ECO:0000256" key="8">
    <source>
        <dbReference type="SAM" id="SignalP"/>
    </source>
</evidence>
<sequence length="1011" mass="112510">MEIMKRFICTIVFSLSVLGAVYAQQLTVKGTVTEEGTKSPIGGASVIVKGTQHGTSTDMDGHFTLANVPSGAVLVVSYIGMHTQEVKVGGRTTLNITLKEDTQELKEVVVIGYGTTQKRDLTGSIASIKTEQFADRPSTNPVASIQGKVAGVQIVNTGRAGQDPEIRIRGTNSINGYTPLYVVDGLFTDNINYLNPQDIESMEILKDPSSLAIFGVRGANGVIIISTKKAKKGTTMVNINSSLGFKTIYDRIKMANGDEFRELFKEELASREDVDNRYFDFSKWTANTDWQDEIFRKAAWVTNHNISIASSNEKSKFYLGAGYTEEEGSIKHEKLSKTTLSVSSDYNLTDYLRLGFQANGSRTLPADAKGVAGALKAAPIAEPYDSATGLLNYLPNFQGTQVGNPLIDIEKLANHNKAVNHRLAGNVYGELDILKDLTFKATLSMDYRVGESRAYTPIIWVFNRDTNKRINTNEQESISQSKSTTMATQQDYILTYKKIFDKHNLTLMTGLTSNYLEHTSLNGSRQQKMEDIIFSIPDENDSKWWLSSIGNESGAKNGSGQYRRFTMSYLFRALYNYDNRYLVNASFRRDGASVFHNLGNTCDNFYSFGAGWVVSEEAFMKQQKAISYLKLKGSWGLLGNQNTPNNYPTYPILQSSGSAVFGDRIITGYAPKYLVQNLGWEKTYAWEAGAEIRFLNNRLSIEPVYYRKNTKDLIVELASFAGAKNSLQNLGEIENKGWELSASWNDKAKDSDFSYSFSGNLTTIKNTVLSLGRGKDDALYNGTKGISRTLEGHPIGHFYGYKVIGVYQNNDDISNSPKNTLTDVLPGDLKFADINGDGKITPADRTEIGNPTPDFTYGFNVSLAYKGFDLTADFMGVYGNEIYRGWGESEYAILNYQAHRMGRWRGAGTSNWEPVIDNSRAINRMNSNYYIEDGSFFRFRNLQIGYSLPQQVLERLKVKKIRVYANAQNIKTWHKNTGYTPEIGGSALAFGIDGGTYPMPMILTYGINLTF</sequence>
<comment type="similarity">
    <text evidence="7">Belongs to the TonB-dependent receptor family.</text>
</comment>
<feature type="chain" id="PRO_5043993491" evidence="8">
    <location>
        <begin position="24"/>
        <end position="1011"/>
    </location>
</feature>
<keyword evidence="6 7" id="KW-0998">Cell outer membrane</keyword>
<dbReference type="EMBL" id="LT906449">
    <property type="protein sequence ID" value="SNV09515.1"/>
    <property type="molecule type" value="Genomic_DNA"/>
</dbReference>
<organism evidence="11 13">
    <name type="scientific">Capnocytophaga haemolytica</name>
    <dbReference type="NCBI Taxonomy" id="45243"/>
    <lineage>
        <taxon>Bacteria</taxon>
        <taxon>Pseudomonadati</taxon>
        <taxon>Bacteroidota</taxon>
        <taxon>Flavobacteriia</taxon>
        <taxon>Flavobacteriales</taxon>
        <taxon>Flavobacteriaceae</taxon>
        <taxon>Capnocytophaga</taxon>
    </lineage>
</organism>
<accession>A0AAX2GZK0</accession>
<evidence type="ECO:0000256" key="5">
    <source>
        <dbReference type="ARBA" id="ARBA00023136"/>
    </source>
</evidence>
<evidence type="ECO:0000313" key="13">
    <source>
        <dbReference type="Proteomes" id="UP000215539"/>
    </source>
</evidence>
<dbReference type="InterPro" id="IPR023996">
    <property type="entry name" value="TonB-dep_OMP_SusC/RagA"/>
</dbReference>
<dbReference type="GO" id="GO:0009279">
    <property type="term" value="C:cell outer membrane"/>
    <property type="evidence" value="ECO:0007669"/>
    <property type="project" value="UniProtKB-SubCell"/>
</dbReference>
<keyword evidence="4 7" id="KW-0812">Transmembrane</keyword>